<evidence type="ECO:0000256" key="6">
    <source>
        <dbReference type="SAM" id="MobiDB-lite"/>
    </source>
</evidence>
<dbReference type="GO" id="GO:0005886">
    <property type="term" value="C:plasma membrane"/>
    <property type="evidence" value="ECO:0007669"/>
    <property type="project" value="UniProtKB-SubCell"/>
</dbReference>
<dbReference type="PANTHER" id="PTHR39087">
    <property type="entry name" value="UPF0104 MEMBRANE PROTEIN MJ1595"/>
    <property type="match status" value="1"/>
</dbReference>
<dbReference type="AlphaFoldDB" id="A0A1S1HHK7"/>
<dbReference type="OrthoDB" id="9814270at2"/>
<dbReference type="Pfam" id="PF03706">
    <property type="entry name" value="LPG_synthase_TM"/>
    <property type="match status" value="1"/>
</dbReference>
<gene>
    <name evidence="8" type="ORF">BHE75_03790</name>
</gene>
<comment type="caution">
    <text evidence="8">The sequence shown here is derived from an EMBL/GenBank/DDBJ whole genome shotgun (WGS) entry which is preliminary data.</text>
</comment>
<evidence type="ECO:0000313" key="8">
    <source>
        <dbReference type="EMBL" id="OHT21779.1"/>
    </source>
</evidence>
<dbReference type="RefSeq" id="WP_084653335.1">
    <property type="nucleotide sequence ID" value="NZ_MIPT01000001.1"/>
</dbReference>
<proteinExistence type="predicted"/>
<sequence length="351" mass="37505">MSSKADEATATKPSGAWRSWFLGIILVAALVGAVLHFGEIENFGRLVARANLFWLALAVLFQLSTYASVAAGWAAVLRSAGASRPLSWLMRIALTKLFADQAVPSAGMGGNVLLVDQLVRLRVPRGTAVAALLVSMTGYYAAFAFFAVAMLVLLWLHDKATPLMAGMVTTFLLVALAIPSLALWLRHRGSQPLSPRLERVGVVRNLLEIVGQAPAHLIGDRPLLLRVTGFNALVFLADAATLWACLDALGGPAGFGTAFIALIMASIVVTLGPIPLGLGSFEATSTATLGLLGVPIENAFAATMLLRILTLWLPLLPGLAMMRSVLRRRPHRSRRSFRTSPRGNLPDSRKV</sequence>
<feature type="transmembrane region" description="Helical" evidence="7">
    <location>
        <begin position="258"/>
        <end position="279"/>
    </location>
</feature>
<organism evidence="8 9">
    <name type="scientific">Edaphosphingomonas haloaromaticamans</name>
    <dbReference type="NCBI Taxonomy" id="653954"/>
    <lineage>
        <taxon>Bacteria</taxon>
        <taxon>Pseudomonadati</taxon>
        <taxon>Pseudomonadota</taxon>
        <taxon>Alphaproteobacteria</taxon>
        <taxon>Sphingomonadales</taxon>
        <taxon>Rhizorhabdaceae</taxon>
        <taxon>Edaphosphingomonas</taxon>
    </lineage>
</organism>
<reference evidence="8 9" key="1">
    <citation type="submission" date="2016-09" db="EMBL/GenBank/DDBJ databases">
        <title>Metabolic pathway, cell adaptation mechanisms and a novel monoxygenase revealed through proteogenomic-transcription analysis of a Sphingomonas haloaromaticamans strain degrading the fungicide ortho-phenylphenol.</title>
        <authorList>
            <person name="Perruchon C."/>
            <person name="Papadopoulou E.S."/>
            <person name="Rousidou C."/>
            <person name="Vasileiadis S."/>
            <person name="Tanou G."/>
            <person name="Amoutzias G."/>
            <person name="Molassiotis A."/>
            <person name="Karpouzas D.G."/>
        </authorList>
    </citation>
    <scope>NUCLEOTIDE SEQUENCE [LARGE SCALE GENOMIC DNA]</scope>
    <source>
        <strain evidence="8 9">P3</strain>
    </source>
</reference>
<keyword evidence="5 7" id="KW-0472">Membrane</keyword>
<dbReference type="InterPro" id="IPR022791">
    <property type="entry name" value="L-PG_synthase/AglD"/>
</dbReference>
<keyword evidence="3 7" id="KW-0812">Transmembrane</keyword>
<feature type="transmembrane region" description="Helical" evidence="7">
    <location>
        <begin position="20"/>
        <end position="40"/>
    </location>
</feature>
<keyword evidence="4 7" id="KW-1133">Transmembrane helix</keyword>
<keyword evidence="2" id="KW-1003">Cell membrane</keyword>
<dbReference type="EMBL" id="MIPT01000001">
    <property type="protein sequence ID" value="OHT21779.1"/>
    <property type="molecule type" value="Genomic_DNA"/>
</dbReference>
<evidence type="ECO:0008006" key="10">
    <source>
        <dbReference type="Google" id="ProtNLM"/>
    </source>
</evidence>
<evidence type="ECO:0000256" key="1">
    <source>
        <dbReference type="ARBA" id="ARBA00004651"/>
    </source>
</evidence>
<feature type="transmembrane region" description="Helical" evidence="7">
    <location>
        <begin position="163"/>
        <end position="185"/>
    </location>
</feature>
<evidence type="ECO:0000313" key="9">
    <source>
        <dbReference type="Proteomes" id="UP000179467"/>
    </source>
</evidence>
<evidence type="ECO:0000256" key="7">
    <source>
        <dbReference type="SAM" id="Phobius"/>
    </source>
</evidence>
<dbReference type="Proteomes" id="UP000179467">
    <property type="component" value="Unassembled WGS sequence"/>
</dbReference>
<feature type="transmembrane region" description="Helical" evidence="7">
    <location>
        <begin position="52"/>
        <end position="76"/>
    </location>
</feature>
<dbReference type="PANTHER" id="PTHR39087:SF2">
    <property type="entry name" value="UPF0104 MEMBRANE PROTEIN MJ1595"/>
    <property type="match status" value="1"/>
</dbReference>
<feature type="transmembrane region" description="Helical" evidence="7">
    <location>
        <begin position="128"/>
        <end position="156"/>
    </location>
</feature>
<feature type="transmembrane region" description="Helical" evidence="7">
    <location>
        <begin position="223"/>
        <end position="246"/>
    </location>
</feature>
<name>A0A1S1HHK7_9SPHN</name>
<evidence type="ECO:0000256" key="5">
    <source>
        <dbReference type="ARBA" id="ARBA00023136"/>
    </source>
</evidence>
<feature type="region of interest" description="Disordered" evidence="6">
    <location>
        <begin position="332"/>
        <end position="351"/>
    </location>
</feature>
<feature type="transmembrane region" description="Helical" evidence="7">
    <location>
        <begin position="299"/>
        <end position="326"/>
    </location>
</feature>
<evidence type="ECO:0000256" key="4">
    <source>
        <dbReference type="ARBA" id="ARBA00022989"/>
    </source>
</evidence>
<evidence type="ECO:0000256" key="3">
    <source>
        <dbReference type="ARBA" id="ARBA00022692"/>
    </source>
</evidence>
<evidence type="ECO:0000256" key="2">
    <source>
        <dbReference type="ARBA" id="ARBA00022475"/>
    </source>
</evidence>
<accession>A0A1S1HHK7</accession>
<protein>
    <recommendedName>
        <fullName evidence="10">Lysylphosphatidylglycerol synthase TM region</fullName>
    </recommendedName>
</protein>
<keyword evidence="9" id="KW-1185">Reference proteome</keyword>
<comment type="subcellular location">
    <subcellularLocation>
        <location evidence="1">Cell membrane</location>
        <topology evidence="1">Multi-pass membrane protein</topology>
    </subcellularLocation>
</comment>